<name>A0A6N3AFD3_9CLOT</name>
<protein>
    <submittedName>
        <fullName evidence="1">Uncharacterized protein</fullName>
    </submittedName>
</protein>
<accession>A0A6N3AFD3</accession>
<proteinExistence type="predicted"/>
<dbReference type="EMBL" id="CACRTO010000008">
    <property type="protein sequence ID" value="VYT89463.1"/>
    <property type="molecule type" value="Genomic_DNA"/>
</dbReference>
<dbReference type="AlphaFoldDB" id="A0A6N3AFD3"/>
<organism evidence="1">
    <name type="scientific">Clostridium tertium</name>
    <dbReference type="NCBI Taxonomy" id="1559"/>
    <lineage>
        <taxon>Bacteria</taxon>
        <taxon>Bacillati</taxon>
        <taxon>Bacillota</taxon>
        <taxon>Clostridia</taxon>
        <taxon>Eubacteriales</taxon>
        <taxon>Clostridiaceae</taxon>
        <taxon>Clostridium</taxon>
    </lineage>
</organism>
<evidence type="ECO:0000313" key="1">
    <source>
        <dbReference type="EMBL" id="VYT89463.1"/>
    </source>
</evidence>
<reference evidence="1" key="1">
    <citation type="submission" date="2019-11" db="EMBL/GenBank/DDBJ databases">
        <authorList>
            <person name="Feng L."/>
        </authorList>
    </citation>
    <scope>NUCLEOTIDE SEQUENCE</scope>
    <source>
        <strain evidence="1">CTertiumLFYP3</strain>
    </source>
</reference>
<gene>
    <name evidence="1" type="ORF">CTLFYP3_00941</name>
</gene>
<dbReference type="RefSeq" id="WP_156625464.1">
    <property type="nucleotide sequence ID" value="NZ_CACRTO010000008.1"/>
</dbReference>
<sequence>MSLFLGKIHYWLFNKITWFENLEEDIISLAKSEGLDIEIINKEIISKFGEKTPNLPLEEIIDTSNIHGWLQDRIISAESRVASWIILLLEKDINISKLENLFVAQGEDAAIEILRNETKDLNSIDIFNAMNDYILDGMPCDRVNEVLSQEEDKVVWKRRICVHKKIWEDLGGNVDTFYSLRDKWINSFVNKLNNDYKYVFLGNNEFSIEKVGV</sequence>